<evidence type="ECO:0000256" key="1">
    <source>
        <dbReference type="ARBA" id="ARBA00001964"/>
    </source>
</evidence>
<evidence type="ECO:0000256" key="4">
    <source>
        <dbReference type="ARBA" id="ARBA00022723"/>
    </source>
</evidence>
<keyword evidence="8" id="KW-1185">Reference proteome</keyword>
<name>A0A239YVY3_9FIRM</name>
<dbReference type="CDD" id="cd02012">
    <property type="entry name" value="TPP_TK"/>
    <property type="match status" value="1"/>
</dbReference>
<evidence type="ECO:0000256" key="5">
    <source>
        <dbReference type="ARBA" id="ARBA00023052"/>
    </source>
</evidence>
<evidence type="ECO:0000256" key="3">
    <source>
        <dbReference type="ARBA" id="ARBA00022679"/>
    </source>
</evidence>
<gene>
    <name evidence="7" type="primary">tktA</name>
    <name evidence="7" type="ORF">SAMEA44547418_00815</name>
</gene>
<keyword evidence="4" id="KW-0479">Metal-binding</keyword>
<evidence type="ECO:0000256" key="2">
    <source>
        <dbReference type="ARBA" id="ARBA00007131"/>
    </source>
</evidence>
<dbReference type="Pfam" id="PF00456">
    <property type="entry name" value="Transketolase_N"/>
    <property type="match status" value="1"/>
</dbReference>
<dbReference type="InterPro" id="IPR029061">
    <property type="entry name" value="THDP-binding"/>
</dbReference>
<dbReference type="PANTHER" id="PTHR47514:SF1">
    <property type="entry name" value="TRANSKETOLASE N-TERMINAL SECTION-RELATED"/>
    <property type="match status" value="1"/>
</dbReference>
<evidence type="ECO:0000313" key="7">
    <source>
        <dbReference type="EMBL" id="SNV63331.1"/>
    </source>
</evidence>
<protein>
    <submittedName>
        <fullName evidence="7">Transketolase 1</fullName>
        <ecNumber evidence="7">2.2.1.1</ecNumber>
    </submittedName>
</protein>
<comment type="similarity">
    <text evidence="2">Belongs to the transketolase family.</text>
</comment>
<dbReference type="PANTHER" id="PTHR47514">
    <property type="entry name" value="TRANSKETOLASE N-TERMINAL SECTION-RELATED"/>
    <property type="match status" value="1"/>
</dbReference>
<dbReference type="EC" id="2.2.1.1" evidence="7"/>
<evidence type="ECO:0000259" key="6">
    <source>
        <dbReference type="Pfam" id="PF00456"/>
    </source>
</evidence>
<dbReference type="GO" id="GO:0046872">
    <property type="term" value="F:metal ion binding"/>
    <property type="evidence" value="ECO:0007669"/>
    <property type="project" value="UniProtKB-KW"/>
</dbReference>
<feature type="domain" description="Transketolase N-terminal" evidence="6">
    <location>
        <begin position="13"/>
        <end position="276"/>
    </location>
</feature>
<dbReference type="PROSITE" id="PS00801">
    <property type="entry name" value="TRANSKETOLASE_1"/>
    <property type="match status" value="1"/>
</dbReference>
<dbReference type="KEGG" id="vrm:44547418_00815"/>
<keyword evidence="3 7" id="KW-0808">Transferase</keyword>
<dbReference type="SUPFAM" id="SSF52518">
    <property type="entry name" value="Thiamin diphosphate-binding fold (THDP-binding)"/>
    <property type="match status" value="1"/>
</dbReference>
<dbReference type="InterPro" id="IPR005474">
    <property type="entry name" value="Transketolase_N"/>
</dbReference>
<proteinExistence type="inferred from homology"/>
<keyword evidence="5" id="KW-0786">Thiamine pyrophosphate</keyword>
<dbReference type="InterPro" id="IPR049557">
    <property type="entry name" value="Transketolase_CS"/>
</dbReference>
<dbReference type="EMBL" id="LT906470">
    <property type="protein sequence ID" value="SNV63331.1"/>
    <property type="molecule type" value="Genomic_DNA"/>
</dbReference>
<sequence length="278" mass="30014">MAALTQDVKQLVQEKAKAIRVSIIQSVTAAKSGHPGGSLSIADVMALLYYVEMNVDAKNPKNPDRDRFVLSKGHAAPALYATLAEKGYFPKEELLNLRKINHMLQGHPDMKHTPGVDMSTGSLGQGISAACGMALAGKIDNADYRVYSILGDGELEEGQVWEAAMFAGHYKLNNLTAFVDFNGLQIDGDITKVLSPLPIPEKFKAFNWNVIEVDGHNLDELHDAIEAAKAFIEGPTCIVMHTVKGKGVGEMEGQAGWHGKAPSAEQGTEFVNEIMGVQ</sequence>
<accession>A0A239YVY3</accession>
<dbReference type="Gene3D" id="3.40.50.970">
    <property type="match status" value="1"/>
</dbReference>
<dbReference type="GO" id="GO:0004802">
    <property type="term" value="F:transketolase activity"/>
    <property type="evidence" value="ECO:0007669"/>
    <property type="project" value="UniProtKB-EC"/>
</dbReference>
<dbReference type="RefSeq" id="WP_095065799.1">
    <property type="nucleotide sequence ID" value="NZ_LT906470.1"/>
</dbReference>
<dbReference type="Proteomes" id="UP000214973">
    <property type="component" value="Chromosome 1"/>
</dbReference>
<organism evidence="7 8">
    <name type="scientific">Veillonella rodentium</name>
    <dbReference type="NCBI Taxonomy" id="248315"/>
    <lineage>
        <taxon>Bacteria</taxon>
        <taxon>Bacillati</taxon>
        <taxon>Bacillota</taxon>
        <taxon>Negativicutes</taxon>
        <taxon>Veillonellales</taxon>
        <taxon>Veillonellaceae</taxon>
        <taxon>Veillonella</taxon>
    </lineage>
</organism>
<comment type="cofactor">
    <cofactor evidence="1">
        <name>thiamine diphosphate</name>
        <dbReference type="ChEBI" id="CHEBI:58937"/>
    </cofactor>
</comment>
<reference evidence="7 8" key="1">
    <citation type="submission" date="2017-06" db="EMBL/GenBank/DDBJ databases">
        <authorList>
            <consortium name="Pathogen Informatics"/>
        </authorList>
    </citation>
    <scope>NUCLEOTIDE SEQUENCE [LARGE SCALE GENOMIC DNA]</scope>
    <source>
        <strain evidence="7 8">NCTC12018</strain>
    </source>
</reference>
<evidence type="ECO:0000313" key="8">
    <source>
        <dbReference type="Proteomes" id="UP000214973"/>
    </source>
</evidence>
<dbReference type="AlphaFoldDB" id="A0A239YVY3"/>